<dbReference type="InterPro" id="IPR023753">
    <property type="entry name" value="FAD/NAD-binding_dom"/>
</dbReference>
<dbReference type="Proteomes" id="UP000179360">
    <property type="component" value="Unassembled WGS sequence"/>
</dbReference>
<dbReference type="SUPFAM" id="SSF51905">
    <property type="entry name" value="FAD/NAD(P)-binding domain"/>
    <property type="match status" value="1"/>
</dbReference>
<gene>
    <name evidence="7" type="ORF">A2637_05820</name>
</gene>
<keyword evidence="4" id="KW-0560">Oxidoreductase</keyword>
<comment type="caution">
    <text evidence="7">The sequence shown here is derived from an EMBL/GenBank/DDBJ whole genome shotgun (WGS) entry which is preliminary data.</text>
</comment>
<evidence type="ECO:0000256" key="4">
    <source>
        <dbReference type="ARBA" id="ARBA00023002"/>
    </source>
</evidence>
<dbReference type="GO" id="GO:0003954">
    <property type="term" value="F:NADH dehydrogenase activity"/>
    <property type="evidence" value="ECO:0007669"/>
    <property type="project" value="InterPro"/>
</dbReference>
<dbReference type="PRINTS" id="PR00368">
    <property type="entry name" value="FADPNR"/>
</dbReference>
<dbReference type="InterPro" id="IPR045024">
    <property type="entry name" value="NDH-2"/>
</dbReference>
<organism evidence="7 8">
    <name type="scientific">Candidatus Muproteobacteria bacterium RIFCSPHIGHO2_01_FULL_65_16</name>
    <dbReference type="NCBI Taxonomy" id="1817764"/>
    <lineage>
        <taxon>Bacteria</taxon>
        <taxon>Pseudomonadati</taxon>
        <taxon>Pseudomonadota</taxon>
        <taxon>Candidatus Muproteobacteria</taxon>
    </lineage>
</organism>
<dbReference type="EMBL" id="MFSY01000118">
    <property type="protein sequence ID" value="OGI44593.1"/>
    <property type="molecule type" value="Genomic_DNA"/>
</dbReference>
<keyword evidence="3" id="KW-0274">FAD</keyword>
<keyword evidence="2" id="KW-0285">Flavoprotein</keyword>
<dbReference type="InterPro" id="IPR036188">
    <property type="entry name" value="FAD/NAD-bd_sf"/>
</dbReference>
<name>A0A1F6THI1_9PROT</name>
<sequence>MTIHRVVIVGGGAGGIELATRLGDRLGRRGKAHVTLVDANLTHLWKPLLHEVAAGTFDSHEDDVDYIAQSHQHHFDYRLGRMDGLDRERREVRLAPTLDEDGREIIPRRVVPYDTLALAVGSVSNDFGIPGVREHCVFLDDRAQADAFQRLIMRNYIRAQTQSAPLEKGQLNVVIVGAGATGVELAAELHHVAHQLVNYGFDRIVPERDVKLTIIEAADRILPALPERLSRAAAAELRRLGVEIHTGKRVTRVIADGVQTQDGMFFHARTKVWAAGIKAPDFLRELAGLETSRSNQLVVRQTLQTTRADDIFALGDCAQCPRPGQERPVPPTAQAAHQQAEMLVRSIERRIAGRSLPKYVYHDRGSLISLSHYTAFGNLMSGLTGNVMIEGRFARLTYRTLHRLHQRALHGAWPTLLLTLSDFLQHRTKPRLKLH</sequence>
<dbReference type="STRING" id="1817764.A2637_05820"/>
<evidence type="ECO:0000256" key="5">
    <source>
        <dbReference type="ARBA" id="ARBA00023027"/>
    </source>
</evidence>
<dbReference type="PANTHER" id="PTHR43706">
    <property type="entry name" value="NADH DEHYDROGENASE"/>
    <property type="match status" value="1"/>
</dbReference>
<comment type="similarity">
    <text evidence="1">Belongs to the NADH dehydrogenase family.</text>
</comment>
<dbReference type="AlphaFoldDB" id="A0A1F6THI1"/>
<evidence type="ECO:0000256" key="2">
    <source>
        <dbReference type="ARBA" id="ARBA00022630"/>
    </source>
</evidence>
<evidence type="ECO:0000256" key="3">
    <source>
        <dbReference type="ARBA" id="ARBA00022827"/>
    </source>
</evidence>
<dbReference type="PRINTS" id="PR00411">
    <property type="entry name" value="PNDRDTASEI"/>
</dbReference>
<accession>A0A1F6THI1</accession>
<protein>
    <recommendedName>
        <fullName evidence="6">FAD/NAD(P)-binding domain-containing protein</fullName>
    </recommendedName>
</protein>
<dbReference type="Pfam" id="PF07992">
    <property type="entry name" value="Pyr_redox_2"/>
    <property type="match status" value="1"/>
</dbReference>
<proteinExistence type="inferred from homology"/>
<evidence type="ECO:0000313" key="7">
    <source>
        <dbReference type="EMBL" id="OGI44593.1"/>
    </source>
</evidence>
<dbReference type="PANTHER" id="PTHR43706:SF9">
    <property type="entry name" value="TYPE II NADH:QUINONE OXIDOREDUCTASE"/>
    <property type="match status" value="1"/>
</dbReference>
<dbReference type="GO" id="GO:0008137">
    <property type="term" value="F:NADH dehydrogenase (ubiquinone) activity"/>
    <property type="evidence" value="ECO:0007669"/>
    <property type="project" value="TreeGrafter"/>
</dbReference>
<keyword evidence="5" id="KW-0520">NAD</keyword>
<reference evidence="7 8" key="1">
    <citation type="journal article" date="2016" name="Nat. Commun.">
        <title>Thousands of microbial genomes shed light on interconnected biogeochemical processes in an aquifer system.</title>
        <authorList>
            <person name="Anantharaman K."/>
            <person name="Brown C.T."/>
            <person name="Hug L.A."/>
            <person name="Sharon I."/>
            <person name="Castelle C.J."/>
            <person name="Probst A.J."/>
            <person name="Thomas B.C."/>
            <person name="Singh A."/>
            <person name="Wilkins M.J."/>
            <person name="Karaoz U."/>
            <person name="Brodie E.L."/>
            <person name="Williams K.H."/>
            <person name="Hubbard S.S."/>
            <person name="Banfield J.F."/>
        </authorList>
    </citation>
    <scope>NUCLEOTIDE SEQUENCE [LARGE SCALE GENOMIC DNA]</scope>
</reference>
<evidence type="ECO:0000259" key="6">
    <source>
        <dbReference type="Pfam" id="PF07992"/>
    </source>
</evidence>
<feature type="domain" description="FAD/NAD(P)-binding" evidence="6">
    <location>
        <begin position="5"/>
        <end position="340"/>
    </location>
</feature>
<dbReference type="Gene3D" id="3.50.50.100">
    <property type="match status" value="1"/>
</dbReference>
<evidence type="ECO:0000256" key="1">
    <source>
        <dbReference type="ARBA" id="ARBA00005272"/>
    </source>
</evidence>
<evidence type="ECO:0000313" key="8">
    <source>
        <dbReference type="Proteomes" id="UP000179360"/>
    </source>
</evidence>